<sequence length="73" mass="7927">LATRVGNMEAESDKGKLTSQPEQAKAITVLRSGKEVDNKVKMPEPDDLKPTDQPKETDDSAKSTDTNLGKLTK</sequence>
<evidence type="ECO:0000313" key="3">
    <source>
        <dbReference type="Proteomes" id="UP001153555"/>
    </source>
</evidence>
<gene>
    <name evidence="2" type="ORF">SHERM_28642</name>
</gene>
<keyword evidence="3" id="KW-1185">Reference proteome</keyword>
<feature type="region of interest" description="Disordered" evidence="1">
    <location>
        <begin position="1"/>
        <end position="73"/>
    </location>
</feature>
<comment type="caution">
    <text evidence="2">The sequence shown here is derived from an EMBL/GenBank/DDBJ whole genome shotgun (WGS) entry which is preliminary data.</text>
</comment>
<organism evidence="2 3">
    <name type="scientific">Striga hermonthica</name>
    <name type="common">Purple witchweed</name>
    <name type="synonym">Buchnera hermonthica</name>
    <dbReference type="NCBI Taxonomy" id="68872"/>
    <lineage>
        <taxon>Eukaryota</taxon>
        <taxon>Viridiplantae</taxon>
        <taxon>Streptophyta</taxon>
        <taxon>Embryophyta</taxon>
        <taxon>Tracheophyta</taxon>
        <taxon>Spermatophyta</taxon>
        <taxon>Magnoliopsida</taxon>
        <taxon>eudicotyledons</taxon>
        <taxon>Gunneridae</taxon>
        <taxon>Pentapetalae</taxon>
        <taxon>asterids</taxon>
        <taxon>lamiids</taxon>
        <taxon>Lamiales</taxon>
        <taxon>Orobanchaceae</taxon>
        <taxon>Buchnereae</taxon>
        <taxon>Striga</taxon>
    </lineage>
</organism>
<feature type="non-terminal residue" evidence="2">
    <location>
        <position position="73"/>
    </location>
</feature>
<accession>A0A9N7NFL4</accession>
<dbReference type="AlphaFoldDB" id="A0A9N7NFL4"/>
<dbReference type="Proteomes" id="UP001153555">
    <property type="component" value="Unassembled WGS sequence"/>
</dbReference>
<proteinExistence type="predicted"/>
<dbReference type="OrthoDB" id="1436942at2759"/>
<feature type="non-terminal residue" evidence="2">
    <location>
        <position position="1"/>
    </location>
</feature>
<evidence type="ECO:0000313" key="2">
    <source>
        <dbReference type="EMBL" id="CAA0833379.1"/>
    </source>
</evidence>
<evidence type="ECO:0000256" key="1">
    <source>
        <dbReference type="SAM" id="MobiDB-lite"/>
    </source>
</evidence>
<dbReference type="EMBL" id="CACSLK010027839">
    <property type="protein sequence ID" value="CAA0833379.1"/>
    <property type="molecule type" value="Genomic_DNA"/>
</dbReference>
<feature type="compositionally biased region" description="Polar residues" evidence="1">
    <location>
        <begin position="63"/>
        <end position="73"/>
    </location>
</feature>
<reference evidence="2" key="1">
    <citation type="submission" date="2019-12" db="EMBL/GenBank/DDBJ databases">
        <authorList>
            <person name="Scholes J."/>
        </authorList>
    </citation>
    <scope>NUCLEOTIDE SEQUENCE</scope>
</reference>
<protein>
    <submittedName>
        <fullName evidence="2">Uncharacterized protein</fullName>
    </submittedName>
</protein>
<name>A0A9N7NFL4_STRHE</name>
<feature type="compositionally biased region" description="Basic and acidic residues" evidence="1">
    <location>
        <begin position="32"/>
        <end position="62"/>
    </location>
</feature>